<dbReference type="Proteomes" id="UP001148629">
    <property type="component" value="Unassembled WGS sequence"/>
</dbReference>
<keyword evidence="2" id="KW-1185">Reference proteome</keyword>
<name>A0ACC1RFG7_9HYPO</name>
<dbReference type="EMBL" id="JANRMS010003484">
    <property type="protein sequence ID" value="KAJ3518228.1"/>
    <property type="molecule type" value="Genomic_DNA"/>
</dbReference>
<reference evidence="1" key="1">
    <citation type="submission" date="2022-08" db="EMBL/GenBank/DDBJ databases">
        <title>Genome Sequence of Fusarium decemcellulare.</title>
        <authorList>
            <person name="Buettner E."/>
        </authorList>
    </citation>
    <scope>NUCLEOTIDE SEQUENCE</scope>
    <source>
        <strain evidence="1">Babe19</strain>
    </source>
</reference>
<sequence length="168" mass="18249">MRSREQEEDGEDESRGHDGAAGVEHGGKTTVVSTGVRDRFRPKRFVGKERKCPGKGAGNGNNGQQAKMQQSKKKKKTCRSPKNLIASVSARFEARDEFQARGSAIGNGGPRTAVKELQQPRTLDQKKKRVAAQYVLALQASPAAPSQGGASETLDKRWSQSEGAQRQM</sequence>
<evidence type="ECO:0000313" key="2">
    <source>
        <dbReference type="Proteomes" id="UP001148629"/>
    </source>
</evidence>
<protein>
    <submittedName>
        <fullName evidence="1">Uncharacterized protein</fullName>
    </submittedName>
</protein>
<comment type="caution">
    <text evidence="1">The sequence shown here is derived from an EMBL/GenBank/DDBJ whole genome shotgun (WGS) entry which is preliminary data.</text>
</comment>
<proteinExistence type="predicted"/>
<accession>A0ACC1RFG7</accession>
<organism evidence="1 2">
    <name type="scientific">Fusarium decemcellulare</name>
    <dbReference type="NCBI Taxonomy" id="57161"/>
    <lineage>
        <taxon>Eukaryota</taxon>
        <taxon>Fungi</taxon>
        <taxon>Dikarya</taxon>
        <taxon>Ascomycota</taxon>
        <taxon>Pezizomycotina</taxon>
        <taxon>Sordariomycetes</taxon>
        <taxon>Hypocreomycetidae</taxon>
        <taxon>Hypocreales</taxon>
        <taxon>Nectriaceae</taxon>
        <taxon>Fusarium</taxon>
        <taxon>Fusarium decemcellulare species complex</taxon>
    </lineage>
</organism>
<evidence type="ECO:0000313" key="1">
    <source>
        <dbReference type="EMBL" id="KAJ3518228.1"/>
    </source>
</evidence>
<gene>
    <name evidence="1" type="ORF">NM208_g14595</name>
</gene>